<dbReference type="PANTHER" id="PTHR32305:SF15">
    <property type="entry name" value="PROTEIN RHSA-RELATED"/>
    <property type="match status" value="1"/>
</dbReference>
<dbReference type="Gene3D" id="3.55.50.10">
    <property type="entry name" value="Baseplate protein-like domains"/>
    <property type="match status" value="1"/>
</dbReference>
<comment type="similarity">
    <text evidence="2">Belongs to the VgrG protein family.</text>
</comment>
<evidence type="ECO:0000256" key="3">
    <source>
        <dbReference type="ARBA" id="ARBA00022525"/>
    </source>
</evidence>
<comment type="subcellular location">
    <subcellularLocation>
        <location evidence="1">Secreted</location>
    </subcellularLocation>
</comment>
<dbReference type="SUPFAM" id="SSF69279">
    <property type="entry name" value="Phage tail proteins"/>
    <property type="match status" value="2"/>
</dbReference>
<dbReference type="Gene3D" id="4.10.220.110">
    <property type="match status" value="1"/>
</dbReference>
<dbReference type="InterPro" id="IPR006533">
    <property type="entry name" value="T6SS_Vgr_RhsGE"/>
</dbReference>
<evidence type="ECO:0000259" key="5">
    <source>
        <dbReference type="Pfam" id="PF04717"/>
    </source>
</evidence>
<dbReference type="Pfam" id="PF22178">
    <property type="entry name" value="Gp5_trimer_C"/>
    <property type="match status" value="1"/>
</dbReference>
<dbReference type="Proteomes" id="UP000274097">
    <property type="component" value="Unassembled WGS sequence"/>
</dbReference>
<feature type="region of interest" description="Disordered" evidence="4">
    <location>
        <begin position="268"/>
        <end position="301"/>
    </location>
</feature>
<dbReference type="Pfam" id="PF05954">
    <property type="entry name" value="Phage_GPD"/>
    <property type="match status" value="1"/>
</dbReference>
<reference evidence="7 8" key="1">
    <citation type="submission" date="2018-10" db="EMBL/GenBank/DDBJ databases">
        <title>Roseomonas sp. nov., isolated from feces of Tibetan antelopes in the Qinghai-Tibet plateau, China.</title>
        <authorList>
            <person name="Tian Z."/>
        </authorList>
    </citation>
    <scope>NUCLEOTIDE SEQUENCE [LARGE SCALE GENOMIC DNA]</scope>
    <source>
        <strain evidence="7 8">Z23</strain>
    </source>
</reference>
<dbReference type="NCBIfam" id="TIGR01646">
    <property type="entry name" value="vgr_GE"/>
    <property type="match status" value="2"/>
</dbReference>
<dbReference type="SUPFAM" id="SSF69349">
    <property type="entry name" value="Phage fibre proteins"/>
    <property type="match status" value="1"/>
</dbReference>
<accession>A0ABX9VES8</accession>
<dbReference type="Pfam" id="PF04717">
    <property type="entry name" value="Phage_base_V"/>
    <property type="match status" value="1"/>
</dbReference>
<dbReference type="InterPro" id="IPR017847">
    <property type="entry name" value="T6SS_RhsGE_Vgr_subset"/>
</dbReference>
<proteinExistence type="inferred from homology"/>
<feature type="domain" description="Gp5/Type VI secretion system Vgr C-terminal trimerisation" evidence="6">
    <location>
        <begin position="525"/>
        <end position="567"/>
    </location>
</feature>
<dbReference type="InterPro" id="IPR037026">
    <property type="entry name" value="Vgr_OB-fold_dom_sf"/>
</dbReference>
<organism evidence="7 8">
    <name type="scientific">Teichococcus wenyumeiae</name>
    <dbReference type="NCBI Taxonomy" id="2478470"/>
    <lineage>
        <taxon>Bacteria</taxon>
        <taxon>Pseudomonadati</taxon>
        <taxon>Pseudomonadota</taxon>
        <taxon>Alphaproteobacteria</taxon>
        <taxon>Acetobacterales</taxon>
        <taxon>Roseomonadaceae</taxon>
        <taxon>Roseomonas</taxon>
    </lineage>
</organism>
<dbReference type="InterPro" id="IPR006531">
    <property type="entry name" value="Gp5/Vgr_OB"/>
</dbReference>
<comment type="caution">
    <text evidence="7">The sequence shown here is derived from an EMBL/GenBank/DDBJ whole genome shotgun (WGS) entry which is preliminary data.</text>
</comment>
<dbReference type="InterPro" id="IPR050708">
    <property type="entry name" value="T6SS_VgrG/RHS"/>
</dbReference>
<dbReference type="EMBL" id="RFLX01000030">
    <property type="protein sequence ID" value="RMI17411.1"/>
    <property type="molecule type" value="Genomic_DNA"/>
</dbReference>
<evidence type="ECO:0000256" key="4">
    <source>
        <dbReference type="SAM" id="MobiDB-lite"/>
    </source>
</evidence>
<feature type="domain" description="Gp5/Type VI secretion system Vgr protein OB-fold" evidence="5">
    <location>
        <begin position="439"/>
        <end position="508"/>
    </location>
</feature>
<gene>
    <name evidence="7" type="primary">tssI</name>
    <name evidence="7" type="ORF">EBE87_22845</name>
</gene>
<feature type="compositionally biased region" description="Polar residues" evidence="4">
    <location>
        <begin position="269"/>
        <end position="279"/>
    </location>
</feature>
<evidence type="ECO:0000256" key="2">
    <source>
        <dbReference type="ARBA" id="ARBA00005558"/>
    </source>
</evidence>
<dbReference type="Gene3D" id="2.40.50.230">
    <property type="entry name" value="Gp5 N-terminal domain"/>
    <property type="match status" value="1"/>
</dbReference>
<evidence type="ECO:0000259" key="6">
    <source>
        <dbReference type="Pfam" id="PF22178"/>
    </source>
</evidence>
<name>A0ABX9VES8_9PROT</name>
<sequence>MSIADAPHTTSVTSLLRDNRFAAITSAAFALNDVKLRWLKGRERLGEPFRYEAKIASRDPIRNFARVPGQEITAGFKLQDGTRFLHGIVTRLEYLGLDETRRPHYAVEISSWLALLANRRNSRIFQNKTSLDIVTAIFGEHRGSFKNRTTARPPRREYCVQYDETDLDFVSRLLEQDGIYYYFEHTEGQHDLVLMDNAASHPDSRPDTVETHLNLKAFGYLDDVFWHWRETATLGPAKVVLDDYDEEKPTAQLMALGPVAPVATGGIPTLNSISATPPRQGSGGRTGTAEADTLPGGGASASEVFTYPGRYRERRDGEFYAAIRAEEIACRAYRVHVEGSARQVTTGSVFKAANPFDIADKAMAPPPVERFLAIATEIEVFGDLGEVPEDSEGEPRLYRSIVEAMPTVTQFRPPLRTPRPVAGGPQTAVVVGRPGETITTDRLGRVKVQFFWDREGRRDENSSCWVRVAQSWAGKGFGALVTPRVGQEVVVAFRHGDFDRPLVMGAVYNGANLPPENLPDHATRSTFHTRTDGGGTAGTYNELRFEDRAGAENVHLRAQRNHTADVTRLFALSAGRSAALSAREIAVVESTPVPGAKLGSRIEVTPWGIALRVMSGQDEQCILIGPEGITVNGQNIRLMSSGPLLVSPVPVPMPPQLVRASLMALRANSLQAQVRRDMEAEEAARDQS</sequence>
<dbReference type="NCBIfam" id="TIGR03361">
    <property type="entry name" value="VI_Rhs_Vgr"/>
    <property type="match status" value="1"/>
</dbReference>
<evidence type="ECO:0000313" key="7">
    <source>
        <dbReference type="EMBL" id="RMI17411.1"/>
    </source>
</evidence>
<evidence type="ECO:0000256" key="1">
    <source>
        <dbReference type="ARBA" id="ARBA00004613"/>
    </source>
</evidence>
<keyword evidence="3" id="KW-0964">Secreted</keyword>
<evidence type="ECO:0000313" key="8">
    <source>
        <dbReference type="Proteomes" id="UP000274097"/>
    </source>
</evidence>
<dbReference type="PANTHER" id="PTHR32305">
    <property type="match status" value="1"/>
</dbReference>
<dbReference type="RefSeq" id="WP_122140147.1">
    <property type="nucleotide sequence ID" value="NZ_RFLX01000030.1"/>
</dbReference>
<protein>
    <submittedName>
        <fullName evidence="7">Type VI secretion system tip protein VgrG</fullName>
    </submittedName>
</protein>
<dbReference type="InterPro" id="IPR054030">
    <property type="entry name" value="Gp5_Vgr_C"/>
</dbReference>
<dbReference type="SUPFAM" id="SSF69255">
    <property type="entry name" value="gp5 N-terminal domain-like"/>
    <property type="match status" value="1"/>
</dbReference>
<keyword evidence="8" id="KW-1185">Reference proteome</keyword>